<name>R0MBX2_NOSB1</name>
<proteinExistence type="predicted"/>
<dbReference type="VEuPathDB" id="MicrosporidiaDB:NBO_1078g0003"/>
<dbReference type="EMBL" id="KB909985">
    <property type="protein sequence ID" value="EOB11540.1"/>
    <property type="molecule type" value="Genomic_DNA"/>
</dbReference>
<protein>
    <submittedName>
        <fullName evidence="1">Coiled-coil domain-containing protein 94</fullName>
    </submittedName>
</protein>
<dbReference type="OrthoDB" id="2190313at2759"/>
<sequence length="132" mass="15170">MQSKGRKKSSYAPHSVRFATPFTIKCTKCGEYIVKNKRHNALKEVAVGEAFHDVQSFRFYIKCVNCKITMSIKTKPEWGEYVAEIGCVRVDKAQSEILESKESAKDSLIEYEKELEALKKDVYSIMDSENYL</sequence>
<keyword evidence="2" id="KW-1185">Reference proteome</keyword>
<dbReference type="Pfam" id="PF04502">
    <property type="entry name" value="Saf4_Yju2"/>
    <property type="match status" value="1"/>
</dbReference>
<reference evidence="1 2" key="1">
    <citation type="journal article" date="2013" name="BMC Genomics">
        <title>Comparative genomics of parasitic silkworm microsporidia reveal an association between genome expansion and host adaptation.</title>
        <authorList>
            <person name="Pan G."/>
            <person name="Xu J."/>
            <person name="Li T."/>
            <person name="Xia Q."/>
            <person name="Liu S.L."/>
            <person name="Zhang G."/>
            <person name="Li S."/>
            <person name="Li C."/>
            <person name="Liu H."/>
            <person name="Yang L."/>
            <person name="Liu T."/>
            <person name="Zhang X."/>
            <person name="Wu Z."/>
            <person name="Fan W."/>
            <person name="Dang X."/>
            <person name="Xiang H."/>
            <person name="Tao M."/>
            <person name="Li Y."/>
            <person name="Hu J."/>
            <person name="Li Z."/>
            <person name="Lin L."/>
            <person name="Luo J."/>
            <person name="Geng L."/>
            <person name="Wang L."/>
            <person name="Long M."/>
            <person name="Wan Y."/>
            <person name="He N."/>
            <person name="Zhang Z."/>
            <person name="Lu C."/>
            <person name="Keeling P.J."/>
            <person name="Wang J."/>
            <person name="Xiang Z."/>
            <person name="Zhou Z."/>
        </authorList>
    </citation>
    <scope>NUCLEOTIDE SEQUENCE [LARGE SCALE GENOMIC DNA]</scope>
    <source>
        <strain evidence="2">CQ1 / CVCC 102059</strain>
    </source>
</reference>
<evidence type="ECO:0000313" key="1">
    <source>
        <dbReference type="EMBL" id="EOB11540.1"/>
    </source>
</evidence>
<dbReference type="HOGENOM" id="CLU_053603_2_2_1"/>
<organism evidence="1 2">
    <name type="scientific">Nosema bombycis (strain CQ1 / CVCC 102059)</name>
    <name type="common">Microsporidian parasite</name>
    <name type="synonym">Pebrine of silkworm</name>
    <dbReference type="NCBI Taxonomy" id="578461"/>
    <lineage>
        <taxon>Eukaryota</taxon>
        <taxon>Fungi</taxon>
        <taxon>Fungi incertae sedis</taxon>
        <taxon>Microsporidia</taxon>
        <taxon>Nosematidae</taxon>
        <taxon>Nosema</taxon>
    </lineage>
</organism>
<dbReference type="InterPro" id="IPR007590">
    <property type="entry name" value="Saf4/Yju2"/>
</dbReference>
<dbReference type="AlphaFoldDB" id="R0MBX2"/>
<dbReference type="STRING" id="578461.R0MBX2"/>
<dbReference type="Proteomes" id="UP000016927">
    <property type="component" value="Unassembled WGS sequence"/>
</dbReference>
<accession>R0MBX2</accession>
<dbReference type="GO" id="GO:0071006">
    <property type="term" value="C:U2-type catalytic step 1 spliceosome"/>
    <property type="evidence" value="ECO:0007669"/>
    <property type="project" value="TreeGrafter"/>
</dbReference>
<dbReference type="PANTHER" id="PTHR12111">
    <property type="entry name" value="SPLICING FACTOR YJU2"/>
    <property type="match status" value="1"/>
</dbReference>
<dbReference type="PANTHER" id="PTHR12111:SF1">
    <property type="entry name" value="SPLICING FACTOR YJU2"/>
    <property type="match status" value="1"/>
</dbReference>
<dbReference type="GO" id="GO:0000398">
    <property type="term" value="P:mRNA splicing, via spliceosome"/>
    <property type="evidence" value="ECO:0007669"/>
    <property type="project" value="InterPro"/>
</dbReference>
<gene>
    <name evidence="1" type="primary">CCD94</name>
    <name evidence="1" type="ORF">NBO_1078g0003</name>
</gene>
<evidence type="ECO:0000313" key="2">
    <source>
        <dbReference type="Proteomes" id="UP000016927"/>
    </source>
</evidence>